<dbReference type="Proteomes" id="UP000050326">
    <property type="component" value="Unassembled WGS sequence"/>
</dbReference>
<evidence type="ECO:0000256" key="5">
    <source>
        <dbReference type="ARBA" id="ARBA00022982"/>
    </source>
</evidence>
<dbReference type="RefSeq" id="WP_054877047.1">
    <property type="nucleotide sequence ID" value="NZ_LKET01000068.1"/>
</dbReference>
<feature type="binding site" evidence="6">
    <location>
        <begin position="277"/>
        <end position="284"/>
    </location>
    <ligand>
        <name>FAD</name>
        <dbReference type="ChEBI" id="CHEBI:57692"/>
    </ligand>
</feature>
<sequence length="335" mass="35954">MSKEYKGVWVFAEQRDGKLQKIALELTGKGREIADKLGESLTAVLLGHNVSNQAKLLIESGADRVLVADDPLLKEYTTDGYTKVICDLINERKPEIMFIGATYIGRDLGPRVAGRIHTGLTADCTALDIDGETKNLLMTRPAFGGNLMATIECSNYRPQMSTVRPGVFSVPDTNAGRTGEVENVNVNLADKDIRAKVVEIVKSVKEIVDITEAQIIVSGGRGVGNQEGFSILRELAEALGGTVGGSRAAVDSGWIEKNFQVGQTGKTVRPKLYIACGISGAIQHLAGMQESDYIIAINKNGDAPIMGVADLAVVGDLYKVVPELTREVQALKGIR</sequence>
<dbReference type="InterPro" id="IPR014730">
    <property type="entry name" value="ETF_a/b_N"/>
</dbReference>
<dbReference type="Gene3D" id="3.40.50.620">
    <property type="entry name" value="HUPs"/>
    <property type="match status" value="1"/>
</dbReference>
<dbReference type="CDD" id="cd01715">
    <property type="entry name" value="ETF_alpha"/>
    <property type="match status" value="1"/>
</dbReference>
<dbReference type="OrthoDB" id="9770286at2"/>
<comment type="similarity">
    <text evidence="1">Belongs to the ETF alpha-subunit/FixB family.</text>
</comment>
<dbReference type="InterPro" id="IPR033947">
    <property type="entry name" value="ETF_alpha_N"/>
</dbReference>
<dbReference type="PIRSF" id="PIRSF000089">
    <property type="entry name" value="Electra_flavoP_a"/>
    <property type="match status" value="1"/>
</dbReference>
<feature type="binding site" evidence="6">
    <location>
        <position position="298"/>
    </location>
    <ligand>
        <name>FAD</name>
        <dbReference type="ChEBI" id="CHEBI:57692"/>
    </ligand>
</feature>
<keyword evidence="3" id="KW-0285">Flavoprotein</keyword>
<dbReference type="InterPro" id="IPR014729">
    <property type="entry name" value="Rossmann-like_a/b/a_fold"/>
</dbReference>
<dbReference type="InterPro" id="IPR001308">
    <property type="entry name" value="ETF_a/FixB"/>
</dbReference>
<keyword evidence="5" id="KW-0249">Electron transport</keyword>
<feature type="binding site" evidence="6">
    <location>
        <begin position="260"/>
        <end position="264"/>
    </location>
    <ligand>
        <name>FAD</name>
        <dbReference type="ChEBI" id="CHEBI:57692"/>
    </ligand>
</feature>
<comment type="caution">
    <text evidence="8">The sequence shown here is derived from an EMBL/GenBank/DDBJ whole genome shotgun (WGS) entry which is preliminary data.</text>
</comment>
<evidence type="ECO:0000256" key="2">
    <source>
        <dbReference type="ARBA" id="ARBA00022448"/>
    </source>
</evidence>
<keyword evidence="9" id="KW-1185">Reference proteome</keyword>
<dbReference type="FunFam" id="3.40.50.1220:FF:000001">
    <property type="entry name" value="Electron transfer flavoprotein, alpha subunit"/>
    <property type="match status" value="1"/>
</dbReference>
<protein>
    <submittedName>
        <fullName evidence="8">Acryloyl-CoA reductase electron transfer subunit beta</fullName>
    </submittedName>
</protein>
<dbReference type="Gene3D" id="3.40.50.1220">
    <property type="entry name" value="TPP-binding domain"/>
    <property type="match status" value="1"/>
</dbReference>
<dbReference type="InterPro" id="IPR029035">
    <property type="entry name" value="DHS-like_NAD/FAD-binding_dom"/>
</dbReference>
<feature type="binding site" evidence="6">
    <location>
        <position position="221"/>
    </location>
    <ligand>
        <name>FAD</name>
        <dbReference type="ChEBI" id="CHEBI:57692"/>
    </ligand>
</feature>
<dbReference type="SUPFAM" id="SSF52402">
    <property type="entry name" value="Adenine nucleotide alpha hydrolases-like"/>
    <property type="match status" value="1"/>
</dbReference>
<dbReference type="SUPFAM" id="SSF52467">
    <property type="entry name" value="DHS-like NAD/FAD-binding domain"/>
    <property type="match status" value="1"/>
</dbReference>
<evidence type="ECO:0000256" key="1">
    <source>
        <dbReference type="ARBA" id="ARBA00005817"/>
    </source>
</evidence>
<evidence type="ECO:0000313" key="8">
    <source>
        <dbReference type="EMBL" id="KPU42322.1"/>
    </source>
</evidence>
<evidence type="ECO:0000313" key="9">
    <source>
        <dbReference type="Proteomes" id="UP000050326"/>
    </source>
</evidence>
<dbReference type="PROSITE" id="PS00696">
    <property type="entry name" value="ETF_ALPHA"/>
    <property type="match status" value="1"/>
</dbReference>
<proteinExistence type="inferred from homology"/>
<evidence type="ECO:0000256" key="4">
    <source>
        <dbReference type="ARBA" id="ARBA00022827"/>
    </source>
</evidence>
<reference evidence="8 9" key="1">
    <citation type="submission" date="2015-09" db="EMBL/GenBank/DDBJ databases">
        <title>Genome sequence of Oxobacter pfennigii DSM 3222.</title>
        <authorList>
            <person name="Poehlein A."/>
            <person name="Bengelsdorf F.R."/>
            <person name="Schiel-Bengelsdorf B."/>
            <person name="Duerre P."/>
            <person name="Daniel R."/>
        </authorList>
    </citation>
    <scope>NUCLEOTIDE SEQUENCE [LARGE SCALE GENOMIC DNA]</scope>
    <source>
        <strain evidence="8 9">DSM 3222</strain>
    </source>
</reference>
<dbReference type="GO" id="GO:0050660">
    <property type="term" value="F:flavin adenine dinucleotide binding"/>
    <property type="evidence" value="ECO:0007669"/>
    <property type="project" value="InterPro"/>
</dbReference>
<evidence type="ECO:0000259" key="7">
    <source>
        <dbReference type="SMART" id="SM00893"/>
    </source>
</evidence>
<feature type="domain" description="Electron transfer flavoprotein alpha/beta-subunit N-terminal" evidence="7">
    <location>
        <begin position="8"/>
        <end position="197"/>
    </location>
</feature>
<comment type="cofactor">
    <cofactor evidence="6">
        <name>FAD</name>
        <dbReference type="ChEBI" id="CHEBI:57692"/>
    </cofactor>
    <text evidence="6">Binds 1 FAD per dimer.</text>
</comment>
<dbReference type="PANTHER" id="PTHR43153">
    <property type="entry name" value="ELECTRON TRANSFER FLAVOPROTEIN ALPHA"/>
    <property type="match status" value="1"/>
</dbReference>
<dbReference type="PANTHER" id="PTHR43153:SF1">
    <property type="entry name" value="ELECTRON TRANSFER FLAVOPROTEIN SUBUNIT ALPHA, MITOCHONDRIAL"/>
    <property type="match status" value="1"/>
</dbReference>
<dbReference type="Pfam" id="PF01012">
    <property type="entry name" value="ETF"/>
    <property type="match status" value="1"/>
</dbReference>
<dbReference type="STRING" id="36849.OXPF_41070"/>
<dbReference type="AlphaFoldDB" id="A0A0P8W4C7"/>
<dbReference type="GO" id="GO:0033539">
    <property type="term" value="P:fatty acid beta-oxidation using acyl-CoA dehydrogenase"/>
    <property type="evidence" value="ECO:0007669"/>
    <property type="project" value="TreeGrafter"/>
</dbReference>
<evidence type="ECO:0000256" key="6">
    <source>
        <dbReference type="PIRSR" id="PIRSR000089-1"/>
    </source>
</evidence>
<feature type="binding site" evidence="6">
    <location>
        <begin position="246"/>
        <end position="247"/>
    </location>
    <ligand>
        <name>FAD</name>
        <dbReference type="ChEBI" id="CHEBI:57692"/>
    </ligand>
</feature>
<dbReference type="GO" id="GO:0009055">
    <property type="term" value="F:electron transfer activity"/>
    <property type="evidence" value="ECO:0007669"/>
    <property type="project" value="InterPro"/>
</dbReference>
<organism evidence="8 9">
    <name type="scientific">Oxobacter pfennigii</name>
    <dbReference type="NCBI Taxonomy" id="36849"/>
    <lineage>
        <taxon>Bacteria</taxon>
        <taxon>Bacillati</taxon>
        <taxon>Bacillota</taxon>
        <taxon>Clostridia</taxon>
        <taxon>Eubacteriales</taxon>
        <taxon>Clostridiaceae</taxon>
        <taxon>Oxobacter</taxon>
    </lineage>
</organism>
<keyword evidence="4 6" id="KW-0274">FAD</keyword>
<name>A0A0P8W4C7_9CLOT</name>
<dbReference type="PATRIC" id="fig|36849.3.peg.4343"/>
<accession>A0A0P8W4C7</accession>
<evidence type="ECO:0000256" key="3">
    <source>
        <dbReference type="ARBA" id="ARBA00022630"/>
    </source>
</evidence>
<dbReference type="Pfam" id="PF00766">
    <property type="entry name" value="ETF_alpha"/>
    <property type="match status" value="1"/>
</dbReference>
<dbReference type="InterPro" id="IPR018206">
    <property type="entry name" value="ETF_asu_C_CS"/>
</dbReference>
<dbReference type="EMBL" id="LKET01000068">
    <property type="protein sequence ID" value="KPU42322.1"/>
    <property type="molecule type" value="Genomic_DNA"/>
</dbReference>
<gene>
    <name evidence="8" type="primary">acrA_2</name>
    <name evidence="8" type="ORF">OXPF_41070</name>
</gene>
<keyword evidence="2" id="KW-0813">Transport</keyword>
<dbReference type="SMART" id="SM00893">
    <property type="entry name" value="ETF"/>
    <property type="match status" value="1"/>
</dbReference>
<dbReference type="InterPro" id="IPR014731">
    <property type="entry name" value="ETF_asu_C"/>
</dbReference>